<keyword evidence="2" id="KW-0812">Transmembrane</keyword>
<keyword evidence="2" id="KW-0472">Membrane</keyword>
<feature type="region of interest" description="Disordered" evidence="1">
    <location>
        <begin position="52"/>
        <end position="73"/>
    </location>
</feature>
<dbReference type="EMBL" id="AP026798">
    <property type="protein sequence ID" value="BDR52492.1"/>
    <property type="molecule type" value="Genomic_DNA"/>
</dbReference>
<name>A0ABN6SB54_9BIFI</name>
<keyword evidence="4" id="KW-1185">Reference proteome</keyword>
<proteinExistence type="predicted"/>
<organism evidence="3 4">
    <name type="scientific">Bombiscardovia nodaiensis</name>
    <dbReference type="NCBI Taxonomy" id="2932181"/>
    <lineage>
        <taxon>Bacteria</taxon>
        <taxon>Bacillati</taxon>
        <taxon>Actinomycetota</taxon>
        <taxon>Actinomycetes</taxon>
        <taxon>Bifidobacteriales</taxon>
        <taxon>Bifidobacteriaceae</taxon>
        <taxon>Bombiscardovia</taxon>
    </lineage>
</organism>
<evidence type="ECO:0000313" key="4">
    <source>
        <dbReference type="Proteomes" id="UP001321766"/>
    </source>
</evidence>
<evidence type="ECO:0000313" key="3">
    <source>
        <dbReference type="EMBL" id="BDR52492.1"/>
    </source>
</evidence>
<protein>
    <submittedName>
        <fullName evidence="3">Uncharacterized protein</fullName>
    </submittedName>
</protein>
<evidence type="ECO:0000256" key="2">
    <source>
        <dbReference type="SAM" id="Phobius"/>
    </source>
</evidence>
<accession>A0ABN6SB54</accession>
<keyword evidence="2" id="KW-1133">Transmembrane helix</keyword>
<gene>
    <name evidence="3" type="ORF">KIM372_03990</name>
</gene>
<dbReference type="Proteomes" id="UP001321766">
    <property type="component" value="Chromosome"/>
</dbReference>
<feature type="transmembrane region" description="Helical" evidence="2">
    <location>
        <begin position="23"/>
        <end position="46"/>
    </location>
</feature>
<reference evidence="3 4" key="1">
    <citation type="journal article" date="2023" name="Microbiol. Spectr.">
        <title>Symbiosis of Carpenter Bees with Uncharacterized Lactic Acid Bacteria Showing NAD Auxotrophy.</title>
        <authorList>
            <person name="Kawasaki S."/>
            <person name="Ozawa K."/>
            <person name="Mori T."/>
            <person name="Yamamoto A."/>
            <person name="Ito M."/>
            <person name="Ohkuma M."/>
            <person name="Sakamoto M."/>
            <person name="Matsutani M."/>
        </authorList>
    </citation>
    <scope>NUCLEOTIDE SEQUENCE [LARGE SCALE GENOMIC DNA]</scope>
    <source>
        <strain evidence="3 4">Kim37-2</strain>
    </source>
</reference>
<evidence type="ECO:0000256" key="1">
    <source>
        <dbReference type="SAM" id="MobiDB-lite"/>
    </source>
</evidence>
<feature type="compositionally biased region" description="Low complexity" evidence="1">
    <location>
        <begin position="56"/>
        <end position="69"/>
    </location>
</feature>
<sequence>MPEKKPDIEQKNSQAAIIRRRRLALVIGVALVAIAVLFSAFVWPHWAPQGGNPVPSASSTTGSAKASQTPTKPAIQAQALPDNASDLLKATPDTLSSFARVKADKAQDWQASSPLEEYSLSYSSGDTSKDVTLHMAQWSKDDDANKQYQAVLSSLAGKEIASGKVKVSGKESGSYAEREDAADAKRVVLVWRNATVVFRAEGTKASVEAFFKDFPL</sequence>